<feature type="non-terminal residue" evidence="2">
    <location>
        <position position="1"/>
    </location>
</feature>
<evidence type="ECO:0000259" key="1">
    <source>
        <dbReference type="PROSITE" id="PS51464"/>
    </source>
</evidence>
<dbReference type="GO" id="GO:0097367">
    <property type="term" value="F:carbohydrate derivative binding"/>
    <property type="evidence" value="ECO:0007669"/>
    <property type="project" value="InterPro"/>
</dbReference>
<protein>
    <recommendedName>
        <fullName evidence="1">SIS domain-containing protein</fullName>
    </recommendedName>
</protein>
<dbReference type="PANTHER" id="PTHR10937">
    <property type="entry name" value="GLUCOSAMINE--FRUCTOSE-6-PHOSPHATE AMINOTRANSFERASE, ISOMERIZING"/>
    <property type="match status" value="1"/>
</dbReference>
<dbReference type="Gramene" id="KMS65437">
    <property type="protein sequence ID" value="KMS65437"/>
    <property type="gene ID" value="BVRB_036000"/>
</dbReference>
<gene>
    <name evidence="2" type="ORF">BVRB_036000</name>
</gene>
<accession>A0A0J7YPG9</accession>
<reference evidence="2 3" key="1">
    <citation type="journal article" date="2014" name="Nature">
        <title>The genome of the recently domesticated crop plant sugar beet (Beta vulgaris).</title>
        <authorList>
            <person name="Dohm J.C."/>
            <person name="Minoche A.E."/>
            <person name="Holtgrawe D."/>
            <person name="Capella-Gutierrez S."/>
            <person name="Zakrzewski F."/>
            <person name="Tafer H."/>
            <person name="Rupp O."/>
            <person name="Sorensen T.R."/>
            <person name="Stracke R."/>
            <person name="Reinhardt R."/>
            <person name="Goesmann A."/>
            <person name="Kraft T."/>
            <person name="Schulz B."/>
            <person name="Stadler P.F."/>
            <person name="Schmidt T."/>
            <person name="Gabaldon T."/>
            <person name="Lehrach H."/>
            <person name="Weisshaar B."/>
            <person name="Himmelbauer H."/>
        </authorList>
    </citation>
    <scope>NUCLEOTIDE SEQUENCE [LARGE SCALE GENOMIC DNA]</scope>
    <source>
        <tissue evidence="2">Taproot</tissue>
    </source>
</reference>
<dbReference type="GO" id="GO:0004360">
    <property type="term" value="F:glutamine-fructose-6-phosphate transaminase (isomerizing) activity"/>
    <property type="evidence" value="ECO:0007669"/>
    <property type="project" value="TreeGrafter"/>
</dbReference>
<dbReference type="SUPFAM" id="SSF53697">
    <property type="entry name" value="SIS domain"/>
    <property type="match status" value="1"/>
</dbReference>
<dbReference type="EMBL" id="KQ108692">
    <property type="protein sequence ID" value="KMS65437.1"/>
    <property type="molecule type" value="Genomic_DNA"/>
</dbReference>
<dbReference type="PROSITE" id="PS51464">
    <property type="entry name" value="SIS"/>
    <property type="match status" value="1"/>
</dbReference>
<dbReference type="PANTHER" id="PTHR10937:SF0">
    <property type="entry name" value="GLUTAMINE--FRUCTOSE-6-PHOSPHATE TRANSAMINASE (ISOMERIZING)"/>
    <property type="match status" value="1"/>
</dbReference>
<evidence type="ECO:0000313" key="2">
    <source>
        <dbReference type="EMBL" id="KMS65437.1"/>
    </source>
</evidence>
<organism evidence="2 3">
    <name type="scientific">Beta vulgaris subsp. vulgaris</name>
    <name type="common">Beet</name>
    <dbReference type="NCBI Taxonomy" id="3555"/>
    <lineage>
        <taxon>Eukaryota</taxon>
        <taxon>Viridiplantae</taxon>
        <taxon>Streptophyta</taxon>
        <taxon>Embryophyta</taxon>
        <taxon>Tracheophyta</taxon>
        <taxon>Spermatophyta</taxon>
        <taxon>Magnoliopsida</taxon>
        <taxon>eudicotyledons</taxon>
        <taxon>Gunneridae</taxon>
        <taxon>Pentapetalae</taxon>
        <taxon>Caryophyllales</taxon>
        <taxon>Chenopodiaceae</taxon>
        <taxon>Betoideae</taxon>
        <taxon>Beta</taxon>
    </lineage>
</organism>
<dbReference type="InterPro" id="IPR001347">
    <property type="entry name" value="SIS_dom"/>
</dbReference>
<dbReference type="Proteomes" id="UP000035740">
    <property type="component" value="Unassembled WGS sequence"/>
</dbReference>
<dbReference type="AlphaFoldDB" id="A0A0J7YPG9"/>
<evidence type="ECO:0000313" key="3">
    <source>
        <dbReference type="Proteomes" id="UP000035740"/>
    </source>
</evidence>
<dbReference type="GO" id="GO:0006047">
    <property type="term" value="P:UDP-N-acetylglucosamine metabolic process"/>
    <property type="evidence" value="ECO:0007669"/>
    <property type="project" value="TreeGrafter"/>
</dbReference>
<dbReference type="GO" id="GO:0006487">
    <property type="term" value="P:protein N-linked glycosylation"/>
    <property type="evidence" value="ECO:0007669"/>
    <property type="project" value="TreeGrafter"/>
</dbReference>
<dbReference type="Gene3D" id="3.40.50.10490">
    <property type="entry name" value="Glucose-6-phosphate isomerase like protein, domain 1"/>
    <property type="match status" value="2"/>
</dbReference>
<dbReference type="OrthoDB" id="15235at2759"/>
<dbReference type="Pfam" id="PF01380">
    <property type="entry name" value="SIS"/>
    <property type="match status" value="1"/>
</dbReference>
<dbReference type="InterPro" id="IPR046348">
    <property type="entry name" value="SIS_dom_sf"/>
</dbReference>
<sequence>RFSVINAVGSLIARTTRCGVYVNAGREHAVASTKAFTTQVTVLALIAGWFAQNREADPKSPLALQRRQELANALHRLPTYVGMSLHDRENVQKIAQKIKDTEHIFVLGRGFGEPIAQEGALKIKEITYIHAEGYSGGALKHWPVCLD</sequence>
<feature type="domain" description="SIS" evidence="1">
    <location>
        <begin position="94"/>
        <end position="147"/>
    </location>
</feature>
<keyword evidence="3" id="KW-1185">Reference proteome</keyword>
<name>A0A0J7YPG9_BETVV</name>
<dbReference type="InterPro" id="IPR035490">
    <property type="entry name" value="GlmS/FrlB_SIS"/>
</dbReference>
<dbReference type="CDD" id="cd05009">
    <property type="entry name" value="SIS_GlmS_GlmD_2"/>
    <property type="match status" value="1"/>
</dbReference>
<proteinExistence type="predicted"/>
<dbReference type="GO" id="GO:0006002">
    <property type="term" value="P:fructose 6-phosphate metabolic process"/>
    <property type="evidence" value="ECO:0007669"/>
    <property type="project" value="TreeGrafter"/>
</dbReference>